<dbReference type="GO" id="GO:0031505">
    <property type="term" value="P:fungal-type cell wall organization"/>
    <property type="evidence" value="ECO:0007669"/>
    <property type="project" value="UniProtKB-ARBA"/>
</dbReference>
<evidence type="ECO:0000256" key="8">
    <source>
        <dbReference type="SAM" id="SignalP"/>
    </source>
</evidence>
<proteinExistence type="inferred from homology"/>
<evidence type="ECO:0000256" key="1">
    <source>
        <dbReference type="ARBA" id="ARBA00004191"/>
    </source>
</evidence>
<keyword evidence="3" id="KW-0964">Secreted</keyword>
<dbReference type="InterPro" id="IPR054508">
    <property type="entry name" value="PIR1-like_C"/>
</dbReference>
<dbReference type="GO" id="GO:0005199">
    <property type="term" value="F:structural constituent of cell wall"/>
    <property type="evidence" value="ECO:0007669"/>
    <property type="project" value="InterPro"/>
</dbReference>
<dbReference type="Pfam" id="PF22799">
    <property type="entry name" value="PIR1-like_C"/>
    <property type="match status" value="1"/>
</dbReference>
<feature type="compositionally biased region" description="Low complexity" evidence="7">
    <location>
        <begin position="153"/>
        <end position="165"/>
    </location>
</feature>
<dbReference type="InterPro" id="IPR051153">
    <property type="entry name" value="Yeast_CWMannoprotein_PIR"/>
</dbReference>
<keyword evidence="2" id="KW-0134">Cell wall</keyword>
<dbReference type="PROSITE" id="PS50256">
    <property type="entry name" value="PIR_REPEAT_2"/>
    <property type="match status" value="3"/>
</dbReference>
<dbReference type="AlphaFoldDB" id="A0A7D9H1B1"/>
<feature type="region of interest" description="Disordered" evidence="7">
    <location>
        <begin position="118"/>
        <end position="209"/>
    </location>
</feature>
<comment type="similarity">
    <text evidence="6">Belongs to the PIR protein family.</text>
</comment>
<comment type="subcellular location">
    <subcellularLocation>
        <location evidence="1">Secreted</location>
        <location evidence="1">Cell wall</location>
    </subcellularLocation>
</comment>
<keyword evidence="4 8" id="KW-0732">Signal</keyword>
<dbReference type="PROSITE" id="PS00929">
    <property type="entry name" value="PIR_REPEAT_1"/>
    <property type="match status" value="2"/>
</dbReference>
<evidence type="ECO:0000313" key="10">
    <source>
        <dbReference type="EMBL" id="VUG19080.1"/>
    </source>
</evidence>
<accession>A0A7D9H1B1</accession>
<dbReference type="EMBL" id="CABFWN010000004">
    <property type="protein sequence ID" value="VUG19080.1"/>
    <property type="molecule type" value="Genomic_DNA"/>
</dbReference>
<gene>
    <name evidence="10" type="primary">PIR3</name>
    <name evidence="10" type="ORF">DEBR0S4_09978G</name>
</gene>
<evidence type="ECO:0000256" key="3">
    <source>
        <dbReference type="ARBA" id="ARBA00022525"/>
    </source>
</evidence>
<name>A0A7D9H1B1_DEKBR</name>
<evidence type="ECO:0000256" key="7">
    <source>
        <dbReference type="SAM" id="MobiDB-lite"/>
    </source>
</evidence>
<evidence type="ECO:0000256" key="4">
    <source>
        <dbReference type="ARBA" id="ARBA00022729"/>
    </source>
</evidence>
<dbReference type="PANTHER" id="PTHR47254">
    <property type="entry name" value="CELL WALL MANNOPROTEIN CIS3-RELATED"/>
    <property type="match status" value="1"/>
</dbReference>
<evidence type="ECO:0000256" key="5">
    <source>
        <dbReference type="ARBA" id="ARBA00022737"/>
    </source>
</evidence>
<feature type="domain" description="Cell wall mannoprotein PIR1-like C-terminal" evidence="9">
    <location>
        <begin position="229"/>
        <end position="299"/>
    </location>
</feature>
<sequence>MKFSLSTIIALASVAGAAYVPSEAWSTLTPTATFPGGVTDYASTFGISVETIGSSTSSSASVTAAAKLLKRGDVSQIGDGQVQAATATSTSTKKSKSSAVTKTKTVSKAVVASQIGDGQVQATATKPSTTSISTETGATQISDGQVQAKKTKTTGSASATTSGSSVKITSTDDESSTGSSATTTAFSSSSASNTTSTSTTESETAESSVVPSVACYNTGDLAMTLKDSILRDAKGRIGSIVANQQFQFDGPPPQAGAIYAAGWSVTPDGNLAIGDNDVFWQCLSGDFYNLYDENIGSLCYRAHLKIIDLTNC</sequence>
<protein>
    <submittedName>
        <fullName evidence="10">DEBR0S4_09978g1_1</fullName>
    </submittedName>
</protein>
<dbReference type="Proteomes" id="UP000478008">
    <property type="component" value="Unassembled WGS sequence"/>
</dbReference>
<evidence type="ECO:0000256" key="6">
    <source>
        <dbReference type="ARBA" id="ARBA00038219"/>
    </source>
</evidence>
<evidence type="ECO:0000256" key="2">
    <source>
        <dbReference type="ARBA" id="ARBA00022512"/>
    </source>
</evidence>
<evidence type="ECO:0000259" key="9">
    <source>
        <dbReference type="Pfam" id="PF22799"/>
    </source>
</evidence>
<evidence type="ECO:0000313" key="11">
    <source>
        <dbReference type="Proteomes" id="UP000478008"/>
    </source>
</evidence>
<keyword evidence="5" id="KW-0677">Repeat</keyword>
<dbReference type="PANTHER" id="PTHR47254:SF1">
    <property type="entry name" value="CELL WALL MANNOPROTEIN CIS3-RELATED"/>
    <property type="match status" value="1"/>
</dbReference>
<organism evidence="10 11">
    <name type="scientific">Dekkera bruxellensis</name>
    <name type="common">Brettanomyces custersii</name>
    <dbReference type="NCBI Taxonomy" id="5007"/>
    <lineage>
        <taxon>Eukaryota</taxon>
        <taxon>Fungi</taxon>
        <taxon>Dikarya</taxon>
        <taxon>Ascomycota</taxon>
        <taxon>Saccharomycotina</taxon>
        <taxon>Pichiomycetes</taxon>
        <taxon>Pichiales</taxon>
        <taxon>Pichiaceae</taxon>
        <taxon>Brettanomyces</taxon>
    </lineage>
</organism>
<reference evidence="10 11" key="1">
    <citation type="submission" date="2019-07" db="EMBL/GenBank/DDBJ databases">
        <authorList>
            <person name="Friedrich A."/>
            <person name="Schacherer J."/>
        </authorList>
    </citation>
    <scope>NUCLEOTIDE SEQUENCE [LARGE SCALE GENOMIC DNA]</scope>
</reference>
<feature type="compositionally biased region" description="Low complexity" evidence="7">
    <location>
        <begin position="176"/>
        <end position="208"/>
    </location>
</feature>
<dbReference type="GO" id="GO:0009277">
    <property type="term" value="C:fungal-type cell wall"/>
    <property type="evidence" value="ECO:0007669"/>
    <property type="project" value="TreeGrafter"/>
</dbReference>
<feature type="chain" id="PRO_5041101453" evidence="8">
    <location>
        <begin position="18"/>
        <end position="312"/>
    </location>
</feature>
<feature type="compositionally biased region" description="Polar residues" evidence="7">
    <location>
        <begin position="120"/>
        <end position="145"/>
    </location>
</feature>
<keyword evidence="11" id="KW-1185">Reference proteome</keyword>
<dbReference type="Pfam" id="PF00399">
    <property type="entry name" value="PIR"/>
    <property type="match status" value="2"/>
</dbReference>
<dbReference type="InterPro" id="IPR000420">
    <property type="entry name" value="Yeast_PIR_rpt"/>
</dbReference>
<feature type="signal peptide" evidence="8">
    <location>
        <begin position="1"/>
        <end position="17"/>
    </location>
</feature>